<evidence type="ECO:0000259" key="1">
    <source>
        <dbReference type="Pfam" id="PF00078"/>
    </source>
</evidence>
<dbReference type="OrthoDB" id="5920525at2759"/>
<gene>
    <name evidence="2" type="ORF">MENT_LOCUS53552</name>
</gene>
<proteinExistence type="predicted"/>
<dbReference type="AlphaFoldDB" id="A0A6V7XLE3"/>
<sequence>MAAVLQAGINMLRDRLGRHLDTARQIDFSVSSHNTAFCRTKPHTENPLKRKNEVKEIKEKRIGIKNNQNNKNSNICLEIQDDDNLKDSNDILINYLTKNSQNSIFPTFLQVTQAKIVNPKIPILMQNAHVFLDSGAEICLIKTSLAEKLKLEPIAINNFKATGVFGQSMVRRMPIFDFEIKCINNESIKVRARGVDENFVEKLKTIFVEKIGLDKLNENRIPYEFVEEVTPEILIGTSVYNKIMGYERLQNGFSVIQTKLGKVLSGRGVISLNVNESKIFSMENVEKFWELESFGITDNPLNEDDKNALELFKKSVTRTPEGRYEIEFPFKEKKINISSNFAPCIKRLQSSWAKGNKEGVLEKMKESFLEQAKNNQIENCERNDSNLCHYIPWHYVYHPQKKKMRIVFAANCKTAEEKISLNDIIYRGPVLLPDLCGLLIRIRTFPILTSADVKSAFHQIGLKENQRDLMRFLLPKNWNLPPTNLNLAYWRWTKMPFGISAAPFCLAAVINLHLEKTAGEFGRELRRGIYADNIFFSAITTEEGLNKCKKVIEIFKEAQMPLQEFISNSEIINKNFGDKALENNTKILGVGWDVKKDALIVEMKKN</sequence>
<evidence type="ECO:0000313" key="2">
    <source>
        <dbReference type="EMBL" id="CAD2200109.1"/>
    </source>
</evidence>
<dbReference type="EMBL" id="CAJEWN010001800">
    <property type="protein sequence ID" value="CAD2200109.1"/>
    <property type="molecule type" value="Genomic_DNA"/>
</dbReference>
<organism evidence="2 3">
    <name type="scientific">Meloidogyne enterolobii</name>
    <name type="common">Root-knot nematode worm</name>
    <name type="synonym">Meloidogyne mayaguensis</name>
    <dbReference type="NCBI Taxonomy" id="390850"/>
    <lineage>
        <taxon>Eukaryota</taxon>
        <taxon>Metazoa</taxon>
        <taxon>Ecdysozoa</taxon>
        <taxon>Nematoda</taxon>
        <taxon>Chromadorea</taxon>
        <taxon>Rhabditida</taxon>
        <taxon>Tylenchina</taxon>
        <taxon>Tylenchomorpha</taxon>
        <taxon>Tylenchoidea</taxon>
        <taxon>Meloidogynidae</taxon>
        <taxon>Meloidogyninae</taxon>
        <taxon>Meloidogyne</taxon>
    </lineage>
</organism>
<dbReference type="Proteomes" id="UP000580250">
    <property type="component" value="Unassembled WGS sequence"/>
</dbReference>
<evidence type="ECO:0000313" key="3">
    <source>
        <dbReference type="Proteomes" id="UP000580250"/>
    </source>
</evidence>
<dbReference type="Pfam" id="PF00078">
    <property type="entry name" value="RVT_1"/>
    <property type="match status" value="1"/>
</dbReference>
<dbReference type="SUPFAM" id="SSF56672">
    <property type="entry name" value="DNA/RNA polymerases"/>
    <property type="match status" value="1"/>
</dbReference>
<dbReference type="InterPro" id="IPR043128">
    <property type="entry name" value="Rev_trsase/Diguanyl_cyclase"/>
</dbReference>
<dbReference type="Gene3D" id="3.10.10.10">
    <property type="entry name" value="HIV Type 1 Reverse Transcriptase, subunit A, domain 1"/>
    <property type="match status" value="1"/>
</dbReference>
<accession>A0A6V7XLE3</accession>
<name>A0A6V7XLE3_MELEN</name>
<dbReference type="PANTHER" id="PTHR47331">
    <property type="entry name" value="PHD-TYPE DOMAIN-CONTAINING PROTEIN"/>
    <property type="match status" value="1"/>
</dbReference>
<dbReference type="PANTHER" id="PTHR47331:SF5">
    <property type="entry name" value="RIBONUCLEASE H"/>
    <property type="match status" value="1"/>
</dbReference>
<protein>
    <recommendedName>
        <fullName evidence="1">Reverse transcriptase domain-containing protein</fullName>
    </recommendedName>
</protein>
<comment type="caution">
    <text evidence="2">The sequence shown here is derived from an EMBL/GenBank/DDBJ whole genome shotgun (WGS) entry which is preliminary data.</text>
</comment>
<dbReference type="InterPro" id="IPR000477">
    <property type="entry name" value="RT_dom"/>
</dbReference>
<dbReference type="InterPro" id="IPR043502">
    <property type="entry name" value="DNA/RNA_pol_sf"/>
</dbReference>
<dbReference type="Gene3D" id="3.30.70.270">
    <property type="match status" value="1"/>
</dbReference>
<feature type="domain" description="Reverse transcriptase" evidence="1">
    <location>
        <begin position="445"/>
        <end position="562"/>
    </location>
</feature>
<reference evidence="2 3" key="1">
    <citation type="submission" date="2020-08" db="EMBL/GenBank/DDBJ databases">
        <authorList>
            <person name="Koutsovoulos G."/>
            <person name="Danchin GJ E."/>
        </authorList>
    </citation>
    <scope>NUCLEOTIDE SEQUENCE [LARGE SCALE GENOMIC DNA]</scope>
</reference>